<proteinExistence type="predicted"/>
<dbReference type="InterPro" id="IPR011993">
    <property type="entry name" value="PH-like_dom_sf"/>
</dbReference>
<dbReference type="Pfam" id="PF08174">
    <property type="entry name" value="Anillin"/>
    <property type="match status" value="1"/>
</dbReference>
<evidence type="ECO:0000313" key="4">
    <source>
        <dbReference type="Proteomes" id="UP001153636"/>
    </source>
</evidence>
<dbReference type="AlphaFoldDB" id="A0A9P0CZG6"/>
<dbReference type="Proteomes" id="UP001153636">
    <property type="component" value="Chromosome 5"/>
</dbReference>
<feature type="compositionally biased region" description="Polar residues" evidence="1">
    <location>
        <begin position="211"/>
        <end position="225"/>
    </location>
</feature>
<name>A0A9P0CZG6_9CUCU</name>
<organism evidence="3 4">
    <name type="scientific">Psylliodes chrysocephalus</name>
    <dbReference type="NCBI Taxonomy" id="3402493"/>
    <lineage>
        <taxon>Eukaryota</taxon>
        <taxon>Metazoa</taxon>
        <taxon>Ecdysozoa</taxon>
        <taxon>Arthropoda</taxon>
        <taxon>Hexapoda</taxon>
        <taxon>Insecta</taxon>
        <taxon>Pterygota</taxon>
        <taxon>Neoptera</taxon>
        <taxon>Endopterygota</taxon>
        <taxon>Coleoptera</taxon>
        <taxon>Polyphaga</taxon>
        <taxon>Cucujiformia</taxon>
        <taxon>Chrysomeloidea</taxon>
        <taxon>Chrysomelidae</taxon>
        <taxon>Galerucinae</taxon>
        <taxon>Alticini</taxon>
        <taxon>Psylliodes</taxon>
    </lineage>
</organism>
<feature type="domain" description="PH" evidence="2">
    <location>
        <begin position="601"/>
        <end position="710"/>
    </location>
</feature>
<dbReference type="PANTHER" id="PTHR21538">
    <property type="entry name" value="ANILLIN/RHOTEKIN RTKN"/>
    <property type="match status" value="1"/>
</dbReference>
<reference evidence="3" key="1">
    <citation type="submission" date="2022-01" db="EMBL/GenBank/DDBJ databases">
        <authorList>
            <person name="King R."/>
        </authorList>
    </citation>
    <scope>NUCLEOTIDE SEQUENCE</scope>
</reference>
<dbReference type="InterPro" id="IPR051364">
    <property type="entry name" value="Cytokinesis/Rho-signaling"/>
</dbReference>
<dbReference type="PANTHER" id="PTHR21538:SF23">
    <property type="entry name" value="ANILLIN"/>
    <property type="match status" value="1"/>
</dbReference>
<evidence type="ECO:0000259" key="2">
    <source>
        <dbReference type="PROSITE" id="PS50003"/>
    </source>
</evidence>
<dbReference type="SUPFAM" id="SSF50729">
    <property type="entry name" value="PH domain-like"/>
    <property type="match status" value="1"/>
</dbReference>
<sequence>MDNYKTNRWKVIIKNVVNHFRNKPTQCGITSPFKMSSHLKDPTIASQINHNHIQELNLDEKINAYKKIMNKNRTEVEQLNNQTSISDYLNDNTDTENGTKGSRLTLQDNPFIQNDLYKDCSQETKNSTDSLCLTDIRHDNTKHKQPVMGKTALLKKTNLEHSDSFIVHSIILNKYEDVLNHYVNRMYRRRLSRRSNSEDEYSENCTLPRYSPSSVSSVETPGSISDSHKNYFGNEKKFYSVDELNVDGQKEYLNDSSMTCYSYFNNGISTSCSEYDPKIFLANAIGDLTTLESGCQNRTADTTETCETSVGTSHISSLISKSNSFCSSLKRNLKRKNSKKSIAESAKNIVLTTDELLEQYKKELSRQNSIIFQISKALNFCKNSKDFFIGRERLEAEKILLVATITKEALKTEINTIEFDTYRNIYDPRCTGNIEISELAFKLKDTTHRDRLADNEEHFLMVLTCGKNVLSTEILRENDGVVKSEKKFKFRSLTTDFEISLFVYSLVMSKMDYNSQDQVKKCPSPKSIFKCNTHSRQYRSSYKFKASEQIAFVPIGRCHVRNSEISCIKNGNLNLKLEQDPERSSLQQEFDMRIETSFQLTNRLPGFLTIGVDNDKNCLTWNRRWCILDGFLLKYWNYPSDEASEPLGEIDVRLTAAEKIVPADRTVCARPRTLALPVSDADGGVKKYFLSADTQSDLLMWESELNFVVQSLMIWRGSKRC</sequence>
<dbReference type="GO" id="GO:0031106">
    <property type="term" value="P:septin ring organization"/>
    <property type="evidence" value="ECO:0007669"/>
    <property type="project" value="TreeGrafter"/>
</dbReference>
<protein>
    <recommendedName>
        <fullName evidence="2">PH domain-containing protein</fullName>
    </recommendedName>
</protein>
<dbReference type="GO" id="GO:0005826">
    <property type="term" value="C:actomyosin contractile ring"/>
    <property type="evidence" value="ECO:0007669"/>
    <property type="project" value="TreeGrafter"/>
</dbReference>
<dbReference type="PROSITE" id="PS50003">
    <property type="entry name" value="PH_DOMAIN"/>
    <property type="match status" value="1"/>
</dbReference>
<dbReference type="InterPro" id="IPR001849">
    <property type="entry name" value="PH_domain"/>
</dbReference>
<evidence type="ECO:0000313" key="3">
    <source>
        <dbReference type="EMBL" id="CAH1111301.1"/>
    </source>
</evidence>
<dbReference type="InterPro" id="IPR012966">
    <property type="entry name" value="AHD"/>
</dbReference>
<accession>A0A9P0CZG6</accession>
<dbReference type="GO" id="GO:0000281">
    <property type="term" value="P:mitotic cytokinesis"/>
    <property type="evidence" value="ECO:0007669"/>
    <property type="project" value="TreeGrafter"/>
</dbReference>
<feature type="region of interest" description="Disordered" evidence="1">
    <location>
        <begin position="192"/>
        <end position="227"/>
    </location>
</feature>
<dbReference type="GO" id="GO:0000915">
    <property type="term" value="P:actomyosin contractile ring assembly"/>
    <property type="evidence" value="ECO:0007669"/>
    <property type="project" value="TreeGrafter"/>
</dbReference>
<dbReference type="EMBL" id="OV651817">
    <property type="protein sequence ID" value="CAH1111301.1"/>
    <property type="molecule type" value="Genomic_DNA"/>
</dbReference>
<dbReference type="Gene3D" id="2.30.29.30">
    <property type="entry name" value="Pleckstrin-homology domain (PH domain)/Phosphotyrosine-binding domain (PTB)"/>
    <property type="match status" value="1"/>
</dbReference>
<dbReference type="OrthoDB" id="6721722at2759"/>
<dbReference type="SMART" id="SM00233">
    <property type="entry name" value="PH"/>
    <property type="match status" value="1"/>
</dbReference>
<gene>
    <name evidence="3" type="ORF">PSYICH_LOCUS10853</name>
</gene>
<dbReference type="Pfam" id="PF00169">
    <property type="entry name" value="PH"/>
    <property type="match status" value="1"/>
</dbReference>
<evidence type="ECO:0000256" key="1">
    <source>
        <dbReference type="SAM" id="MobiDB-lite"/>
    </source>
</evidence>
<keyword evidence="4" id="KW-1185">Reference proteome</keyword>